<dbReference type="EMBL" id="FOUZ01000001">
    <property type="protein sequence ID" value="SFM62398.1"/>
    <property type="molecule type" value="Genomic_DNA"/>
</dbReference>
<organism evidence="3 4">
    <name type="scientific">Algoriella xinjiangensis</name>
    <dbReference type="NCBI Taxonomy" id="684065"/>
    <lineage>
        <taxon>Bacteria</taxon>
        <taxon>Pseudomonadati</taxon>
        <taxon>Bacteroidota</taxon>
        <taxon>Flavobacteriia</taxon>
        <taxon>Flavobacteriales</taxon>
        <taxon>Weeksellaceae</taxon>
        <taxon>Algoriella</taxon>
    </lineage>
</organism>
<evidence type="ECO:0000313" key="3">
    <source>
        <dbReference type="EMBL" id="SFM62398.1"/>
    </source>
</evidence>
<evidence type="ECO:0000256" key="1">
    <source>
        <dbReference type="SAM" id="SignalP"/>
    </source>
</evidence>
<reference evidence="4" key="1">
    <citation type="submission" date="2016-10" db="EMBL/GenBank/DDBJ databases">
        <authorList>
            <person name="Varghese N."/>
            <person name="Submissions S."/>
        </authorList>
    </citation>
    <scope>NUCLEOTIDE SEQUENCE [LARGE SCALE GENOMIC DNA]</scope>
    <source>
        <strain evidence="4">XJ109</strain>
    </source>
</reference>
<feature type="chain" id="PRO_5011441873" evidence="1">
    <location>
        <begin position="22"/>
        <end position="152"/>
    </location>
</feature>
<feature type="domain" description="Lipocalin-like" evidence="2">
    <location>
        <begin position="33"/>
        <end position="129"/>
    </location>
</feature>
<name>A0A1I4SD31_9FLAO</name>
<keyword evidence="4" id="KW-1185">Reference proteome</keyword>
<evidence type="ECO:0000313" key="4">
    <source>
        <dbReference type="Proteomes" id="UP000199149"/>
    </source>
</evidence>
<dbReference type="InterPro" id="IPR024311">
    <property type="entry name" value="Lipocalin-like"/>
</dbReference>
<accession>A0A1I4SD31</accession>
<evidence type="ECO:0000259" key="2">
    <source>
        <dbReference type="Pfam" id="PF13648"/>
    </source>
</evidence>
<dbReference type="AlphaFoldDB" id="A0A1I4SD31"/>
<dbReference type="RefSeq" id="WP_092905583.1">
    <property type="nucleotide sequence ID" value="NZ_FOUZ01000001.1"/>
</dbReference>
<gene>
    <name evidence="3" type="ORF">SAMN05421738_101159</name>
</gene>
<dbReference type="Proteomes" id="UP000199149">
    <property type="component" value="Unassembled WGS sequence"/>
</dbReference>
<feature type="signal peptide" evidence="1">
    <location>
        <begin position="1"/>
        <end position="21"/>
    </location>
</feature>
<dbReference type="Pfam" id="PF13648">
    <property type="entry name" value="Lipocalin_4"/>
    <property type="match status" value="1"/>
</dbReference>
<sequence>MKKSVLLYLLILAFHTNYSYAQSINSEKEDNWIIGKWYPAYFYYDDGEGNEVKKEFDLCITESYLEFNVKNKKNLFKADYTEGNQCDFDNKSMQGQFILDGINQEFTLKYEKGVKQKYPYQLIDKNVLVLFEYKDIDGDGNIDKVMNYYMKK</sequence>
<protein>
    <submittedName>
        <fullName evidence="3">Lipocalin-like domain-containing protein</fullName>
    </submittedName>
</protein>
<keyword evidence="1" id="KW-0732">Signal</keyword>
<proteinExistence type="predicted"/>